<dbReference type="EC" id="1.8.4.11" evidence="1"/>
<dbReference type="EMBL" id="JAFBED010000006">
    <property type="protein sequence ID" value="MBM7621038.1"/>
    <property type="molecule type" value="Genomic_DNA"/>
</dbReference>
<evidence type="ECO:0000256" key="2">
    <source>
        <dbReference type="ARBA" id="ARBA00023002"/>
    </source>
</evidence>
<evidence type="ECO:0000256" key="1">
    <source>
        <dbReference type="ARBA" id="ARBA00012502"/>
    </source>
</evidence>
<evidence type="ECO:0000313" key="7">
    <source>
        <dbReference type="Proteomes" id="UP000737402"/>
    </source>
</evidence>
<dbReference type="SUPFAM" id="SSF55068">
    <property type="entry name" value="Peptide methionine sulfoxide reductase"/>
    <property type="match status" value="1"/>
</dbReference>
<evidence type="ECO:0000313" key="6">
    <source>
        <dbReference type="EMBL" id="MBM7621038.1"/>
    </source>
</evidence>
<keyword evidence="2 6" id="KW-0560">Oxidoreductase</keyword>
<dbReference type="InterPro" id="IPR050162">
    <property type="entry name" value="MsrA_MetSO_reductase"/>
</dbReference>
<dbReference type="PANTHER" id="PTHR42799:SF13">
    <property type="entry name" value="PEPTIDE METHIONINE SULFOXIDE REDUCTASE"/>
    <property type="match status" value="1"/>
</dbReference>
<dbReference type="Pfam" id="PF01625">
    <property type="entry name" value="PMSR"/>
    <property type="match status" value="1"/>
</dbReference>
<evidence type="ECO:0000259" key="5">
    <source>
        <dbReference type="Pfam" id="PF01625"/>
    </source>
</evidence>
<feature type="domain" description="Peptide methionine sulphoxide reductase MsrA" evidence="5">
    <location>
        <begin position="2"/>
        <end position="116"/>
    </location>
</feature>
<dbReference type="GO" id="GO:0008113">
    <property type="term" value="F:peptide-methionine (S)-S-oxide reductase activity"/>
    <property type="evidence" value="ECO:0007669"/>
    <property type="project" value="UniProtKB-EC"/>
</dbReference>
<keyword evidence="7" id="KW-1185">Reference proteome</keyword>
<dbReference type="Gene3D" id="3.30.1060.10">
    <property type="entry name" value="Peptide methionine sulphoxide reductase MsrA"/>
    <property type="match status" value="1"/>
</dbReference>
<evidence type="ECO:0000256" key="4">
    <source>
        <dbReference type="ARBA" id="ARBA00048782"/>
    </source>
</evidence>
<reference evidence="6 7" key="1">
    <citation type="submission" date="2021-01" db="EMBL/GenBank/DDBJ databases">
        <title>Genomic Encyclopedia of Type Strains, Phase IV (KMG-IV): sequencing the most valuable type-strain genomes for metagenomic binning, comparative biology and taxonomic classification.</title>
        <authorList>
            <person name="Goeker M."/>
        </authorList>
    </citation>
    <scope>NUCLEOTIDE SEQUENCE [LARGE SCALE GENOMIC DNA]</scope>
    <source>
        <strain evidence="6 7">DSM 25879</strain>
    </source>
</reference>
<dbReference type="InterPro" id="IPR002569">
    <property type="entry name" value="Met_Sox_Rdtase_MsrA_dom"/>
</dbReference>
<comment type="caution">
    <text evidence="6">The sequence shown here is derived from an EMBL/GenBank/DDBJ whole genome shotgun (WGS) entry which is preliminary data.</text>
</comment>
<gene>
    <name evidence="6" type="ORF">JOC95_002911</name>
</gene>
<accession>A0ABS2P2U6</accession>
<dbReference type="Proteomes" id="UP000737402">
    <property type="component" value="Unassembled WGS sequence"/>
</dbReference>
<name>A0ABS2P2U6_9BACI</name>
<sequence>MIRTRVGYAGGTTPNPTYKQMVDHTECLEVDFDPLIIGFEEIVKHFWRSHNPNRGNYKGRQYLSIILFHDAEQKEVIERVKESLEKSLAGKIDTEIASYRGFTLAEERHQKYYLKRYPKAMERLLSYYETHEKFVDGTLVARLNSFVKGYGTLAALKEEMAGWNVPEDIRVELFELIDGIRW</sequence>
<comment type="catalytic activity">
    <reaction evidence="4">
        <text>[thioredoxin]-disulfide + L-methionine + H2O = L-methionine (S)-S-oxide + [thioredoxin]-dithiol</text>
        <dbReference type="Rhea" id="RHEA:19993"/>
        <dbReference type="Rhea" id="RHEA-COMP:10698"/>
        <dbReference type="Rhea" id="RHEA-COMP:10700"/>
        <dbReference type="ChEBI" id="CHEBI:15377"/>
        <dbReference type="ChEBI" id="CHEBI:29950"/>
        <dbReference type="ChEBI" id="CHEBI:50058"/>
        <dbReference type="ChEBI" id="CHEBI:57844"/>
        <dbReference type="ChEBI" id="CHEBI:58772"/>
        <dbReference type="EC" id="1.8.4.11"/>
    </reaction>
</comment>
<comment type="catalytic activity">
    <reaction evidence="3">
        <text>L-methionyl-[protein] + [thioredoxin]-disulfide + H2O = L-methionyl-(S)-S-oxide-[protein] + [thioredoxin]-dithiol</text>
        <dbReference type="Rhea" id="RHEA:14217"/>
        <dbReference type="Rhea" id="RHEA-COMP:10698"/>
        <dbReference type="Rhea" id="RHEA-COMP:10700"/>
        <dbReference type="Rhea" id="RHEA-COMP:12313"/>
        <dbReference type="Rhea" id="RHEA-COMP:12315"/>
        <dbReference type="ChEBI" id="CHEBI:15377"/>
        <dbReference type="ChEBI" id="CHEBI:16044"/>
        <dbReference type="ChEBI" id="CHEBI:29950"/>
        <dbReference type="ChEBI" id="CHEBI:44120"/>
        <dbReference type="ChEBI" id="CHEBI:50058"/>
        <dbReference type="EC" id="1.8.4.11"/>
    </reaction>
</comment>
<dbReference type="PANTHER" id="PTHR42799">
    <property type="entry name" value="MITOCHONDRIAL PEPTIDE METHIONINE SULFOXIDE REDUCTASE"/>
    <property type="match status" value="1"/>
</dbReference>
<dbReference type="InterPro" id="IPR036509">
    <property type="entry name" value="Met_Sox_Rdtase_MsrA_sf"/>
</dbReference>
<organism evidence="6 7">
    <name type="scientific">Sutcliffiella tianshenii</name>
    <dbReference type="NCBI Taxonomy" id="1463404"/>
    <lineage>
        <taxon>Bacteria</taxon>
        <taxon>Bacillati</taxon>
        <taxon>Bacillota</taxon>
        <taxon>Bacilli</taxon>
        <taxon>Bacillales</taxon>
        <taxon>Bacillaceae</taxon>
        <taxon>Sutcliffiella</taxon>
    </lineage>
</organism>
<proteinExistence type="predicted"/>
<evidence type="ECO:0000256" key="3">
    <source>
        <dbReference type="ARBA" id="ARBA00047806"/>
    </source>
</evidence>
<protein>
    <recommendedName>
        <fullName evidence="1">peptide-methionine (S)-S-oxide reductase</fullName>
        <ecNumber evidence="1">1.8.4.11</ecNumber>
    </recommendedName>
</protein>